<reference evidence="10 11" key="1">
    <citation type="submission" date="2019-02" db="EMBL/GenBank/DDBJ databases">
        <authorList>
            <person name="Goldberg S.R."/>
            <person name="Haltli B.A."/>
            <person name="Correa H."/>
            <person name="Russell K.G."/>
        </authorList>
    </citation>
    <scope>NUCLEOTIDE SEQUENCE [LARGE SCALE GENOMIC DNA]</scope>
    <source>
        <strain evidence="10 11">JCM 16186</strain>
    </source>
</reference>
<dbReference type="EMBL" id="SMLW01000679">
    <property type="protein sequence ID" value="MTI29139.1"/>
    <property type="molecule type" value="Genomic_DNA"/>
</dbReference>
<accession>A0ABW9RY00</accession>
<keyword evidence="2 9" id="KW-0645">Protease</keyword>
<evidence type="ECO:0000313" key="11">
    <source>
        <dbReference type="Proteomes" id="UP000798808"/>
    </source>
</evidence>
<evidence type="ECO:0000256" key="1">
    <source>
        <dbReference type="ARBA" id="ARBA00001362"/>
    </source>
</evidence>
<dbReference type="Proteomes" id="UP000798808">
    <property type="component" value="Unassembled WGS sequence"/>
</dbReference>
<feature type="binding site" evidence="9">
    <location>
        <position position="223"/>
    </location>
    <ligand>
        <name>Zn(2+)</name>
        <dbReference type="ChEBI" id="CHEBI:29105"/>
        <note>catalytic</note>
    </ligand>
</feature>
<dbReference type="Gene3D" id="3.30.1380.10">
    <property type="match status" value="1"/>
</dbReference>
<dbReference type="SUPFAM" id="SSF55166">
    <property type="entry name" value="Hedgehog/DD-peptidase"/>
    <property type="match status" value="1"/>
</dbReference>
<keyword evidence="6 9" id="KW-0224">Dipeptidase</keyword>
<comment type="function">
    <text evidence="9">Catalyzes hydrolysis of the D-alanyl-D-alanine dipeptide.</text>
</comment>
<keyword evidence="5 9" id="KW-0862">Zinc</keyword>
<dbReference type="Pfam" id="PF01427">
    <property type="entry name" value="Peptidase_M15"/>
    <property type="match status" value="1"/>
</dbReference>
<feature type="binding site" evidence="9">
    <location>
        <position position="163"/>
    </location>
    <ligand>
        <name>Zn(2+)</name>
        <dbReference type="ChEBI" id="CHEBI:29105"/>
        <note>catalytic</note>
    </ligand>
</feature>
<dbReference type="EC" id="3.4.13.22" evidence="9"/>
<evidence type="ECO:0000256" key="3">
    <source>
        <dbReference type="ARBA" id="ARBA00022723"/>
    </source>
</evidence>
<evidence type="ECO:0000256" key="2">
    <source>
        <dbReference type="ARBA" id="ARBA00022670"/>
    </source>
</evidence>
<organism evidence="10 11">
    <name type="scientific">Fulvivirga kasyanovii</name>
    <dbReference type="NCBI Taxonomy" id="396812"/>
    <lineage>
        <taxon>Bacteria</taxon>
        <taxon>Pseudomonadati</taxon>
        <taxon>Bacteroidota</taxon>
        <taxon>Cytophagia</taxon>
        <taxon>Cytophagales</taxon>
        <taxon>Fulvivirgaceae</taxon>
        <taxon>Fulvivirga</taxon>
    </lineage>
</organism>
<keyword evidence="8" id="KW-0961">Cell wall biogenesis/degradation</keyword>
<keyword evidence="4 9" id="KW-0378">Hydrolase</keyword>
<dbReference type="RefSeq" id="WP_155177337.1">
    <property type="nucleotide sequence ID" value="NZ_BAAAFL010000022.1"/>
</dbReference>
<feature type="active site" description="Proton donor/acceptor" evidence="9">
    <location>
        <position position="220"/>
    </location>
</feature>
<dbReference type="PANTHER" id="PTHR43126">
    <property type="entry name" value="D-ALANYL-D-ALANINE DIPEPTIDASE"/>
    <property type="match status" value="1"/>
</dbReference>
<comment type="caution">
    <text evidence="10">The sequence shown here is derived from an EMBL/GenBank/DDBJ whole genome shotgun (WGS) entry which is preliminary data.</text>
</comment>
<evidence type="ECO:0000256" key="5">
    <source>
        <dbReference type="ARBA" id="ARBA00022833"/>
    </source>
</evidence>
<feature type="binding site" evidence="9">
    <location>
        <position position="156"/>
    </location>
    <ligand>
        <name>Zn(2+)</name>
        <dbReference type="ChEBI" id="CHEBI:29105"/>
        <note>catalytic</note>
    </ligand>
</feature>
<dbReference type="HAMAP" id="MF_01924">
    <property type="entry name" value="A_A_dipeptidase"/>
    <property type="match status" value="1"/>
</dbReference>
<comment type="similarity">
    <text evidence="9">Belongs to the peptidase M15D family.</text>
</comment>
<proteinExistence type="inferred from homology"/>
<evidence type="ECO:0000256" key="7">
    <source>
        <dbReference type="ARBA" id="ARBA00023049"/>
    </source>
</evidence>
<dbReference type="PANTHER" id="PTHR43126:SF1">
    <property type="entry name" value="D-ALANYL-D-ALANINE DIPEPTIDASE"/>
    <property type="match status" value="1"/>
</dbReference>
<evidence type="ECO:0000256" key="9">
    <source>
        <dbReference type="HAMAP-Rule" id="MF_01924"/>
    </source>
</evidence>
<name>A0ABW9RY00_9BACT</name>
<dbReference type="PROSITE" id="PS51257">
    <property type="entry name" value="PROKAR_LIPOPROTEIN"/>
    <property type="match status" value="1"/>
</dbReference>
<dbReference type="CDD" id="cd14840">
    <property type="entry name" value="D-Ala-D-Ala_dipeptidase_Aad"/>
    <property type="match status" value="1"/>
</dbReference>
<comment type="catalytic activity">
    <reaction evidence="1 9">
        <text>D-alanyl-D-alanine + H2O = 2 D-alanine</text>
        <dbReference type="Rhea" id="RHEA:20661"/>
        <dbReference type="ChEBI" id="CHEBI:15377"/>
        <dbReference type="ChEBI" id="CHEBI:57416"/>
        <dbReference type="ChEBI" id="CHEBI:57822"/>
        <dbReference type="EC" id="3.4.13.22"/>
    </reaction>
</comment>
<evidence type="ECO:0000256" key="8">
    <source>
        <dbReference type="ARBA" id="ARBA00023316"/>
    </source>
</evidence>
<sequence>MIRYFLAILTLLILACTPNKKDSEETIPEQPKEEEVIVKQDTLENEEVIKKKVIEKSKLYDSSFVNLQKYADGFSYEMKYATADNFLKKKVYPCAECLVRKEVAEALISANKALQDKGFRIKFFDCYRPLDVQKAMWEIFPNAKYVANPNTSASIHNRGAAVDITLEDLNGNQLDMGTDFDFFGQEAHHAYTNLPDTVLANRQLLKTTMENNGFRAITTEWWHYSFKSKYRYEPSNFKFECGK</sequence>
<keyword evidence="7 9" id="KW-0482">Metalloprotease</keyword>
<evidence type="ECO:0000256" key="4">
    <source>
        <dbReference type="ARBA" id="ARBA00022801"/>
    </source>
</evidence>
<comment type="cofactor">
    <cofactor evidence="9">
        <name>Zn(2+)</name>
        <dbReference type="ChEBI" id="CHEBI:29105"/>
    </cofactor>
    <text evidence="9">Binds 1 zinc ion per subunit.</text>
</comment>
<keyword evidence="11" id="KW-1185">Reference proteome</keyword>
<evidence type="ECO:0000313" key="10">
    <source>
        <dbReference type="EMBL" id="MTI29139.1"/>
    </source>
</evidence>
<dbReference type="InterPro" id="IPR009045">
    <property type="entry name" value="Zn_M74/Hedgehog-like"/>
</dbReference>
<protein>
    <recommendedName>
        <fullName evidence="9">D-alanyl-D-alanine dipeptidase</fullName>
        <shortName evidence="9">D-Ala-D-Ala dipeptidase</shortName>
        <ecNumber evidence="9">3.4.13.22</ecNumber>
    </recommendedName>
</protein>
<keyword evidence="3 9" id="KW-0479">Metal-binding</keyword>
<dbReference type="InterPro" id="IPR000755">
    <property type="entry name" value="A_A_dipeptidase"/>
</dbReference>
<gene>
    <name evidence="10" type="ORF">E1163_29530</name>
</gene>
<feature type="site" description="Transition state stabilizer" evidence="9">
    <location>
        <position position="128"/>
    </location>
</feature>
<evidence type="ECO:0000256" key="6">
    <source>
        <dbReference type="ARBA" id="ARBA00022997"/>
    </source>
</evidence>